<evidence type="ECO:0000256" key="5">
    <source>
        <dbReference type="ARBA" id="ARBA00022741"/>
    </source>
</evidence>
<dbReference type="SFLD" id="SFLDF00027">
    <property type="entry name" value="p-type_atpase"/>
    <property type="match status" value="1"/>
</dbReference>
<feature type="transmembrane region" description="Helical" evidence="10">
    <location>
        <begin position="756"/>
        <end position="777"/>
    </location>
</feature>
<dbReference type="Pfam" id="PF00690">
    <property type="entry name" value="Cation_ATPase_N"/>
    <property type="match status" value="1"/>
</dbReference>
<sequence>MARKIYQKSIEELKKQHNLTDFENGLSTAEASQKLSADGPNKLEEIKTPKWKIFLRQFNNMVIYVLIAAIFITLFMQHYSDSIIIGAVVIINALIGYYQEASASNAIDRIKEMLSDTATVYRDGKRTEIPSEEIVVGDVVFLEAGDNVPADLRIVNSDNLSIQESSLTGEADSVEKDAEPIMEDNVALADQDNMAFASTAVTKGSGIGLVVATAEDTEIGKISSEVSSVEQRKTPLMQVIDSLGTKISYFIVFAAIVIFIIGFMFDTYALPILAIAVVSIVVGTIPEGLPATTSVILAKGVSDMAKNQNTIIKTLPSVETLGSVDVIATDKTGTLTKNEMTVTDIIIDHQEYQVSGIGYDPHGDITQDGNNIEIDSKMKLFLESGFEANDTHLQNVDGEWNIVGEPTDGAFLSLYHKVFPHGEESKYESLDILPFDSDFRYIARLVKDNNDKKYLFVKGSPDKLFDMGEKADSGFDRPAWQESVRKFSEEGKRVIAVGYKEINDDTAEISHELITSGLNFLGLAAIIDPPREEVIDALKEIRSAGVEVKMITGDSPLTAKAIGEKLGLADEIHAITGPEWDKLTEEEKLAAALDNQVFARTTPGNKIEIIRALQKSNKVTAMTGDGVNDAPALKRADIGIAMGIKGTDVAKDSADMVLTDDNFATISKAIREGRRIFDNIKKSILYLLPINFSEGLIVAFAILTKSDIPLHPTQLLWINMVSAITIQFALTFEPAEPGIMQRAPRKYGSKLMSKHDVFQMTYISILMAAIALVVDSWLRGQGVSALVSSTIMVNLLVVGKIFYLFNIRTSKFALSKDIFRNMKAFYFIGLMIVLQLILTYVPFMQTVFYTRSIGMMGWGLAVLSGIVILAVAEFDKLIRFIKKNKVTEVE</sequence>
<evidence type="ECO:0000256" key="10">
    <source>
        <dbReference type="SAM" id="Phobius"/>
    </source>
</evidence>
<dbReference type="Proteomes" id="UP000436655">
    <property type="component" value="Unassembled WGS sequence"/>
</dbReference>
<feature type="transmembrane region" description="Helical" evidence="10">
    <location>
        <begin position="783"/>
        <end position="803"/>
    </location>
</feature>
<dbReference type="SUPFAM" id="SSF81660">
    <property type="entry name" value="Metal cation-transporting ATPase, ATP-binding domain N"/>
    <property type="match status" value="1"/>
</dbReference>
<feature type="transmembrane region" description="Helical" evidence="10">
    <location>
        <begin position="684"/>
        <end position="703"/>
    </location>
</feature>
<dbReference type="Pfam" id="PF08282">
    <property type="entry name" value="Hydrolase_3"/>
    <property type="match status" value="1"/>
</dbReference>
<dbReference type="InterPro" id="IPR023299">
    <property type="entry name" value="ATPase_P-typ_cyto_dom_N"/>
</dbReference>
<evidence type="ECO:0000256" key="1">
    <source>
        <dbReference type="ARBA" id="ARBA00004651"/>
    </source>
</evidence>
<reference evidence="12 13" key="1">
    <citation type="journal article" date="2019" name="Syst. Appl. Microbiol.">
        <title>Polyphasic characterization of two novel Lactobacillus spp. isolated from blown salami packages: Description of Lactobacillus halodurans sp. nov. and Lactobacillus salsicarnum sp. nov.</title>
        <authorList>
            <person name="Schuster J.A."/>
            <person name="Klingl A."/>
            <person name="Vogel R.F."/>
            <person name="Ehrmann M.A."/>
        </authorList>
    </citation>
    <scope>NUCLEOTIDE SEQUENCE [LARGE SCALE GENOMIC DNA]</scope>
    <source>
        <strain evidence="12 13">TMW 1.2098</strain>
    </source>
</reference>
<dbReference type="SUPFAM" id="SSF81653">
    <property type="entry name" value="Calcium ATPase, transduction domain A"/>
    <property type="match status" value="1"/>
</dbReference>
<evidence type="ECO:0000256" key="2">
    <source>
        <dbReference type="ARBA" id="ARBA00005675"/>
    </source>
</evidence>
<dbReference type="InterPro" id="IPR018303">
    <property type="entry name" value="ATPase_P-typ_P_site"/>
</dbReference>
<dbReference type="PANTHER" id="PTHR43294">
    <property type="entry name" value="SODIUM/POTASSIUM-TRANSPORTING ATPASE SUBUNIT ALPHA"/>
    <property type="match status" value="1"/>
</dbReference>
<dbReference type="InterPro" id="IPR059000">
    <property type="entry name" value="ATPase_P-type_domA"/>
</dbReference>
<dbReference type="SFLD" id="SFLDS00003">
    <property type="entry name" value="Haloacid_Dehalogenase"/>
    <property type="match status" value="1"/>
</dbReference>
<keyword evidence="9 10" id="KW-0472">Membrane</keyword>
<feature type="transmembrane region" description="Helical" evidence="10">
    <location>
        <begin position="855"/>
        <end position="874"/>
    </location>
</feature>
<dbReference type="Gene3D" id="3.40.50.1000">
    <property type="entry name" value="HAD superfamily/HAD-like"/>
    <property type="match status" value="1"/>
</dbReference>
<accession>A0ABW9P9V4</accession>
<dbReference type="RefSeq" id="WP_153494405.1">
    <property type="nucleotide sequence ID" value="NZ_VDFN01000015.1"/>
</dbReference>
<comment type="caution">
    <text evidence="12">The sequence shown here is derived from an EMBL/GenBank/DDBJ whole genome shotgun (WGS) entry which is preliminary data.</text>
</comment>
<evidence type="ECO:0000256" key="8">
    <source>
        <dbReference type="ARBA" id="ARBA00022989"/>
    </source>
</evidence>
<evidence type="ECO:0000259" key="11">
    <source>
        <dbReference type="SMART" id="SM00831"/>
    </source>
</evidence>
<dbReference type="InterPro" id="IPR023298">
    <property type="entry name" value="ATPase_P-typ_TM_dom_sf"/>
</dbReference>
<organism evidence="12 13">
    <name type="scientific">Companilactobacillus mishanensis</name>
    <dbReference type="NCBI Taxonomy" id="2486008"/>
    <lineage>
        <taxon>Bacteria</taxon>
        <taxon>Bacillati</taxon>
        <taxon>Bacillota</taxon>
        <taxon>Bacilli</taxon>
        <taxon>Lactobacillales</taxon>
        <taxon>Lactobacillaceae</taxon>
        <taxon>Companilactobacillus</taxon>
    </lineage>
</organism>
<protein>
    <submittedName>
        <fullName evidence="12">HAD-IC family P-type ATPase</fullName>
    </submittedName>
</protein>
<comment type="similarity">
    <text evidence="2">Belongs to the cation transport ATPase (P-type) (TC 3.A.3) family. Type IIA subfamily.</text>
</comment>
<dbReference type="InterPro" id="IPR036412">
    <property type="entry name" value="HAD-like_sf"/>
</dbReference>
<dbReference type="InterPro" id="IPR008250">
    <property type="entry name" value="ATPase_P-typ_transduc_dom_A_sf"/>
</dbReference>
<dbReference type="InterPro" id="IPR050510">
    <property type="entry name" value="Cation_transp_ATPase_P-type"/>
</dbReference>
<dbReference type="Pfam" id="PF00689">
    <property type="entry name" value="Cation_ATPase_C"/>
    <property type="match status" value="1"/>
</dbReference>
<dbReference type="InterPro" id="IPR006068">
    <property type="entry name" value="ATPase_P-typ_cation-transptr_C"/>
</dbReference>
<keyword evidence="7" id="KW-1278">Translocase</keyword>
<dbReference type="Pfam" id="PF00122">
    <property type="entry name" value="E1-E2_ATPase"/>
    <property type="match status" value="1"/>
</dbReference>
<keyword evidence="5" id="KW-0547">Nucleotide-binding</keyword>
<dbReference type="Pfam" id="PF13246">
    <property type="entry name" value="Cation_ATPase"/>
    <property type="match status" value="1"/>
</dbReference>
<keyword evidence="3" id="KW-1003">Cell membrane</keyword>
<comment type="subcellular location">
    <subcellularLocation>
        <location evidence="1">Cell membrane</location>
        <topology evidence="1">Multi-pass membrane protein</topology>
    </subcellularLocation>
</comment>
<dbReference type="InterPro" id="IPR023214">
    <property type="entry name" value="HAD_sf"/>
</dbReference>
<feature type="transmembrane region" description="Helical" evidence="10">
    <location>
        <begin position="247"/>
        <end position="265"/>
    </location>
</feature>
<dbReference type="PRINTS" id="PR00120">
    <property type="entry name" value="HATPASE"/>
</dbReference>
<feature type="transmembrane region" description="Helical" evidence="10">
    <location>
        <begin position="82"/>
        <end position="99"/>
    </location>
</feature>
<dbReference type="PROSITE" id="PS00154">
    <property type="entry name" value="ATPASE_E1_E2"/>
    <property type="match status" value="1"/>
</dbReference>
<feature type="transmembrane region" description="Helical" evidence="10">
    <location>
        <begin position="58"/>
        <end position="76"/>
    </location>
</feature>
<name>A0ABW9P9V4_9LACO</name>
<evidence type="ECO:0000256" key="4">
    <source>
        <dbReference type="ARBA" id="ARBA00022692"/>
    </source>
</evidence>
<dbReference type="NCBIfam" id="TIGR01494">
    <property type="entry name" value="ATPase_P-type"/>
    <property type="match status" value="2"/>
</dbReference>
<feature type="transmembrane region" description="Helical" evidence="10">
    <location>
        <begin position="271"/>
        <end position="298"/>
    </location>
</feature>
<dbReference type="InterPro" id="IPR001757">
    <property type="entry name" value="P_typ_ATPase"/>
</dbReference>
<dbReference type="Gene3D" id="2.70.150.10">
    <property type="entry name" value="Calcium-transporting ATPase, cytoplasmic transduction domain A"/>
    <property type="match status" value="1"/>
</dbReference>
<dbReference type="PANTHER" id="PTHR43294:SF21">
    <property type="entry name" value="CATION TRANSPORTING ATPASE"/>
    <property type="match status" value="1"/>
</dbReference>
<evidence type="ECO:0000256" key="3">
    <source>
        <dbReference type="ARBA" id="ARBA00022475"/>
    </source>
</evidence>
<evidence type="ECO:0000313" key="12">
    <source>
        <dbReference type="EMBL" id="MQS45988.1"/>
    </source>
</evidence>
<dbReference type="InterPro" id="IPR004014">
    <property type="entry name" value="ATPase_P-typ_cation-transptr_N"/>
</dbReference>
<dbReference type="SMART" id="SM00831">
    <property type="entry name" value="Cation_ATPase_N"/>
    <property type="match status" value="1"/>
</dbReference>
<dbReference type="SUPFAM" id="SSF56784">
    <property type="entry name" value="HAD-like"/>
    <property type="match status" value="1"/>
</dbReference>
<dbReference type="SFLD" id="SFLDG00002">
    <property type="entry name" value="C1.7:_P-type_atpase_like"/>
    <property type="match status" value="1"/>
</dbReference>
<dbReference type="Gene3D" id="1.20.1110.10">
    <property type="entry name" value="Calcium-transporting ATPase, transmembrane domain"/>
    <property type="match status" value="1"/>
</dbReference>
<gene>
    <name evidence="12" type="ORF">FHL03_10875</name>
</gene>
<evidence type="ECO:0000256" key="9">
    <source>
        <dbReference type="ARBA" id="ARBA00023136"/>
    </source>
</evidence>
<proteinExistence type="inferred from homology"/>
<dbReference type="InterPro" id="IPR044492">
    <property type="entry name" value="P_typ_ATPase_HD_dom"/>
</dbReference>
<dbReference type="EMBL" id="VDFN01000015">
    <property type="protein sequence ID" value="MQS45988.1"/>
    <property type="molecule type" value="Genomic_DNA"/>
</dbReference>
<dbReference type="Gene3D" id="3.40.1110.10">
    <property type="entry name" value="Calcium-transporting ATPase, cytoplasmic domain N"/>
    <property type="match status" value="1"/>
</dbReference>
<feature type="transmembrane region" description="Helical" evidence="10">
    <location>
        <begin position="824"/>
        <end position="843"/>
    </location>
</feature>
<evidence type="ECO:0000313" key="13">
    <source>
        <dbReference type="Proteomes" id="UP000436655"/>
    </source>
</evidence>
<keyword evidence="6" id="KW-0067">ATP-binding</keyword>
<feature type="transmembrane region" description="Helical" evidence="10">
    <location>
        <begin position="715"/>
        <end position="735"/>
    </location>
</feature>
<evidence type="ECO:0000256" key="7">
    <source>
        <dbReference type="ARBA" id="ARBA00022967"/>
    </source>
</evidence>
<keyword evidence="13" id="KW-1185">Reference proteome</keyword>
<dbReference type="PRINTS" id="PR00119">
    <property type="entry name" value="CATATPASE"/>
</dbReference>
<keyword evidence="4 10" id="KW-0812">Transmembrane</keyword>
<evidence type="ECO:0000256" key="6">
    <source>
        <dbReference type="ARBA" id="ARBA00022840"/>
    </source>
</evidence>
<keyword evidence="8 10" id="KW-1133">Transmembrane helix</keyword>
<feature type="domain" description="Cation-transporting P-type ATPase N-terminal" evidence="11">
    <location>
        <begin position="4"/>
        <end position="78"/>
    </location>
</feature>
<dbReference type="SUPFAM" id="SSF81665">
    <property type="entry name" value="Calcium ATPase, transmembrane domain M"/>
    <property type="match status" value="1"/>
</dbReference>